<accession>A0A5C8PEC3</accession>
<dbReference type="Gene3D" id="3.30.1540.10">
    <property type="entry name" value="formyl-coa transferase, domain 3"/>
    <property type="match status" value="1"/>
</dbReference>
<dbReference type="Gene3D" id="3.40.50.10540">
    <property type="entry name" value="Crotonobetainyl-coa:carnitine coa-transferase, domain 1"/>
    <property type="match status" value="1"/>
</dbReference>
<keyword evidence="3" id="KW-1185">Reference proteome</keyword>
<sequence length="396" mass="41914">MTLPLAGIRILTVEHYGAGPFGTVHLADLGADVIKIEARDSGGDMSRGVGPHHLGAHDSTFFQPYNRNKRSLCLDLKAARGRAVFHRLVAGADAVFNNLRGSQPGRLGLAYADLAAHNPRIVCGHLSAYGRGGSRADRPGYDYLLQAECGYVAVTGEPDAAPARMGLSVVDHLTGLTAALGLLAAIVGARRDGKGRDVDVSLYDTAIHQTTYPAAWYLNHGAETTRLPRSAHPSIAPSQLFPTADGWLFVMCQTQRFWEKLCAGIGAPALATDPRFATPADRRANRAALSDVLDGHFTQRTTAQWMAGLAGSVPLAPVLTLAQALDNGFLHERRGVQSMPHAELGTLHLLADPIRLDGEPLPARAAPALGADGADVLAESGFTAAEIEALQRDGVI</sequence>
<dbReference type="GO" id="GO:0008410">
    <property type="term" value="F:CoA-transferase activity"/>
    <property type="evidence" value="ECO:0007669"/>
    <property type="project" value="TreeGrafter"/>
</dbReference>
<keyword evidence="1 2" id="KW-0808">Transferase</keyword>
<dbReference type="Pfam" id="PF02515">
    <property type="entry name" value="CoA_transf_3"/>
    <property type="match status" value="1"/>
</dbReference>
<reference evidence="2 3" key="1">
    <citation type="submission" date="2019-06" db="EMBL/GenBank/DDBJ databases">
        <title>New taxonomy in bacterial strain CC-CFT640, isolated from vineyard.</title>
        <authorList>
            <person name="Lin S.-Y."/>
            <person name="Tsai C.-F."/>
            <person name="Young C.-C."/>
        </authorList>
    </citation>
    <scope>NUCLEOTIDE SEQUENCE [LARGE SCALE GENOMIC DNA]</scope>
    <source>
        <strain evidence="2 3">CC-CFT640</strain>
    </source>
</reference>
<dbReference type="PANTHER" id="PTHR48207:SF4">
    <property type="entry name" value="BLL6097 PROTEIN"/>
    <property type="match status" value="1"/>
</dbReference>
<gene>
    <name evidence="2" type="ORF">FHP25_28780</name>
</gene>
<name>A0A5C8PEC3_9HYPH</name>
<dbReference type="InterPro" id="IPR050483">
    <property type="entry name" value="CoA-transferase_III_domain"/>
</dbReference>
<dbReference type="InterPro" id="IPR044855">
    <property type="entry name" value="CoA-Trfase_III_dom3_sf"/>
</dbReference>
<evidence type="ECO:0000313" key="2">
    <source>
        <dbReference type="EMBL" id="TXL71689.1"/>
    </source>
</evidence>
<dbReference type="InterPro" id="IPR023606">
    <property type="entry name" value="CoA-Trfase_III_dom_1_sf"/>
</dbReference>
<comment type="caution">
    <text evidence="2">The sequence shown here is derived from an EMBL/GenBank/DDBJ whole genome shotgun (WGS) entry which is preliminary data.</text>
</comment>
<dbReference type="Proteomes" id="UP000321638">
    <property type="component" value="Unassembled WGS sequence"/>
</dbReference>
<dbReference type="EMBL" id="VDUZ01000040">
    <property type="protein sequence ID" value="TXL71689.1"/>
    <property type="molecule type" value="Genomic_DNA"/>
</dbReference>
<protein>
    <submittedName>
        <fullName evidence="2">CoA transferase</fullName>
    </submittedName>
</protein>
<dbReference type="RefSeq" id="WP_147850448.1">
    <property type="nucleotide sequence ID" value="NZ_VDUZ01000040.1"/>
</dbReference>
<evidence type="ECO:0000313" key="3">
    <source>
        <dbReference type="Proteomes" id="UP000321638"/>
    </source>
</evidence>
<dbReference type="OrthoDB" id="7488526at2"/>
<organism evidence="2 3">
    <name type="scientific">Vineibacter terrae</name>
    <dbReference type="NCBI Taxonomy" id="2586908"/>
    <lineage>
        <taxon>Bacteria</taxon>
        <taxon>Pseudomonadati</taxon>
        <taxon>Pseudomonadota</taxon>
        <taxon>Alphaproteobacteria</taxon>
        <taxon>Hyphomicrobiales</taxon>
        <taxon>Vineibacter</taxon>
    </lineage>
</organism>
<proteinExistence type="predicted"/>
<dbReference type="InterPro" id="IPR003673">
    <property type="entry name" value="CoA-Trfase_fam_III"/>
</dbReference>
<dbReference type="AlphaFoldDB" id="A0A5C8PEC3"/>
<evidence type="ECO:0000256" key="1">
    <source>
        <dbReference type="ARBA" id="ARBA00022679"/>
    </source>
</evidence>
<dbReference type="PANTHER" id="PTHR48207">
    <property type="entry name" value="SUCCINATE--HYDROXYMETHYLGLUTARATE COA-TRANSFERASE"/>
    <property type="match status" value="1"/>
</dbReference>
<dbReference type="SUPFAM" id="SSF89796">
    <property type="entry name" value="CoA-transferase family III (CaiB/BaiF)"/>
    <property type="match status" value="1"/>
</dbReference>